<dbReference type="AlphaFoldDB" id="A0AAN9UHT9"/>
<reference evidence="1 2" key="1">
    <citation type="submission" date="2024-02" db="EMBL/GenBank/DDBJ databases">
        <title>De novo assembly and annotation of 12 fungi associated with fruit tree decline syndrome in Ontario, Canada.</title>
        <authorList>
            <person name="Sulman M."/>
            <person name="Ellouze W."/>
            <person name="Ilyukhin E."/>
        </authorList>
    </citation>
    <scope>NUCLEOTIDE SEQUENCE [LARGE SCALE GENOMIC DNA]</scope>
    <source>
        <strain evidence="1 2">M11/M66-122</strain>
    </source>
</reference>
<dbReference type="PANTHER" id="PTHR33112:SF9">
    <property type="entry name" value="HETEROKARYON INCOMPATIBILITY DOMAIN-CONTAINING PROTEIN"/>
    <property type="match status" value="1"/>
</dbReference>
<evidence type="ECO:0000313" key="2">
    <source>
        <dbReference type="Proteomes" id="UP001320420"/>
    </source>
</evidence>
<protein>
    <submittedName>
        <fullName evidence="1">Uncharacterized protein</fullName>
    </submittedName>
</protein>
<feature type="non-terminal residue" evidence="1">
    <location>
        <position position="196"/>
    </location>
</feature>
<proteinExistence type="predicted"/>
<organism evidence="1 2">
    <name type="scientific">Diatrype stigma</name>
    <dbReference type="NCBI Taxonomy" id="117547"/>
    <lineage>
        <taxon>Eukaryota</taxon>
        <taxon>Fungi</taxon>
        <taxon>Dikarya</taxon>
        <taxon>Ascomycota</taxon>
        <taxon>Pezizomycotina</taxon>
        <taxon>Sordariomycetes</taxon>
        <taxon>Xylariomycetidae</taxon>
        <taxon>Xylariales</taxon>
        <taxon>Diatrypaceae</taxon>
        <taxon>Diatrype</taxon>
    </lineage>
</organism>
<sequence length="196" mass="21701">MPSIVFFAGDELAFWCSTGATCQCGADTARLSADKFGTINSPKVQFSIHFGSHIDESEAHSTVRNLADGGVEGFGVSQTWRNMVKYYSELKLTTASDRLLAIGAVAEQVQSKRPGDQYLAGLWRNSLHRDLLWMTPEEAFHVRGPTWSWASWSSKGHSLKIKYGHYDHIDLKPLAEILETTCNYVDNNPFGAVLSG</sequence>
<name>A0AAN9UHT9_9PEZI</name>
<keyword evidence="2" id="KW-1185">Reference proteome</keyword>
<dbReference type="PANTHER" id="PTHR33112">
    <property type="entry name" value="DOMAIN PROTEIN, PUTATIVE-RELATED"/>
    <property type="match status" value="1"/>
</dbReference>
<evidence type="ECO:0000313" key="1">
    <source>
        <dbReference type="EMBL" id="KAK7743693.1"/>
    </source>
</evidence>
<dbReference type="EMBL" id="JAKJXP020000132">
    <property type="protein sequence ID" value="KAK7743693.1"/>
    <property type="molecule type" value="Genomic_DNA"/>
</dbReference>
<accession>A0AAN9UHT9</accession>
<dbReference type="Proteomes" id="UP001320420">
    <property type="component" value="Unassembled WGS sequence"/>
</dbReference>
<gene>
    <name evidence="1" type="ORF">SLS62_010525</name>
</gene>
<comment type="caution">
    <text evidence="1">The sequence shown here is derived from an EMBL/GenBank/DDBJ whole genome shotgun (WGS) entry which is preliminary data.</text>
</comment>